<organism evidence="1 2">
    <name type="scientific">Halorarum salinum</name>
    <dbReference type="NCBI Taxonomy" id="2743089"/>
    <lineage>
        <taxon>Archaea</taxon>
        <taxon>Methanobacteriati</taxon>
        <taxon>Methanobacteriota</taxon>
        <taxon>Stenosarchaea group</taxon>
        <taxon>Halobacteria</taxon>
        <taxon>Halobacteriales</taxon>
        <taxon>Haloferacaceae</taxon>
        <taxon>Halorarum</taxon>
    </lineage>
</organism>
<evidence type="ECO:0000313" key="2">
    <source>
        <dbReference type="Proteomes" id="UP000509626"/>
    </source>
</evidence>
<dbReference type="KEGG" id="halu:HUG12_14250"/>
<dbReference type="SUPFAM" id="SSF56563">
    <property type="entry name" value="Major capsid protein gp5"/>
    <property type="match status" value="1"/>
</dbReference>
<sequence length="393" mass="44092">MTRLDAQRKLRQHGQTGNWRFKGLLLANLSGTGVSRQDVAKAWPTKPSEYRFLQANPGYSPEQEATRTAIVEEGSEEHHMLSDYADDELEEVDHELHEAHVDRSIQHMLFATSTPEEVDVLFRDQLADVVAEGARQRQMARNGSFIFNADTTEGTITVGEDDEYNYESGSGGIAEGGAIRDDSEDPSTVSWDCKKVGRGARITDEMTRHARIDIIEREVQRLGRVTENDMNRIWLNELVDGANQNHDTAGSDQGVPALNGGVTEVDKQDFMPDTFVSHPEFRGVLFDDSNLVEVNRAGQDAELRERELARVMGIDHLPMTGSAYDSSTNSWSYDTDGDYGAVVYQQEHMWLVIEQDIEIKDYEDPIRDLQGVNARAWVDADYAQTDAAATVEY</sequence>
<reference evidence="1 2" key="1">
    <citation type="submission" date="2020-06" db="EMBL/GenBank/DDBJ databases">
        <title>NJ-3-1, isolated from saline soil.</title>
        <authorList>
            <person name="Cui H.L."/>
            <person name="Shi X."/>
        </authorList>
    </citation>
    <scope>NUCLEOTIDE SEQUENCE [LARGE SCALE GENOMIC DNA]</scope>
    <source>
        <strain evidence="1 2">NJ-3-1</strain>
    </source>
</reference>
<dbReference type="OrthoDB" id="357504at2157"/>
<name>A0A7D5QLJ0_9EURY</name>
<evidence type="ECO:0000313" key="1">
    <source>
        <dbReference type="EMBL" id="QLG62825.1"/>
    </source>
</evidence>
<dbReference type="RefSeq" id="WP_179269410.1">
    <property type="nucleotide sequence ID" value="NZ_CP058579.1"/>
</dbReference>
<accession>A0A7D5QLJ0</accession>
<gene>
    <name evidence="1" type="ORF">HUG12_14250</name>
</gene>
<dbReference type="Pfam" id="PF25209">
    <property type="entry name" value="Phage_capsid_4"/>
    <property type="match status" value="1"/>
</dbReference>
<dbReference type="EMBL" id="CP058579">
    <property type="protein sequence ID" value="QLG62825.1"/>
    <property type="molecule type" value="Genomic_DNA"/>
</dbReference>
<evidence type="ECO:0008006" key="3">
    <source>
        <dbReference type="Google" id="ProtNLM"/>
    </source>
</evidence>
<dbReference type="Proteomes" id="UP000509626">
    <property type="component" value="Chromosome"/>
</dbReference>
<protein>
    <recommendedName>
        <fullName evidence="3">Phage major capsid protein</fullName>
    </recommendedName>
</protein>
<dbReference type="GeneID" id="56038643"/>
<dbReference type="AlphaFoldDB" id="A0A7D5QLJ0"/>
<keyword evidence="2" id="KW-1185">Reference proteome</keyword>
<proteinExistence type="predicted"/>